<evidence type="ECO:0000256" key="6">
    <source>
        <dbReference type="ARBA" id="ARBA00023136"/>
    </source>
</evidence>
<evidence type="ECO:0000256" key="1">
    <source>
        <dbReference type="ARBA" id="ARBA00004141"/>
    </source>
</evidence>
<comment type="caution">
    <text evidence="10">The sequence shown here is derived from an EMBL/GenBank/DDBJ whole genome shotgun (WGS) entry which is preliminary data.</text>
</comment>
<feature type="region of interest" description="Disordered" evidence="8">
    <location>
        <begin position="210"/>
        <end position="229"/>
    </location>
</feature>
<name>A0AAV6UB78_9ARAC</name>
<evidence type="ECO:0000256" key="8">
    <source>
        <dbReference type="SAM" id="MobiDB-lite"/>
    </source>
</evidence>
<dbReference type="Pfam" id="PF14936">
    <property type="entry name" value="p53-inducible11"/>
    <property type="match status" value="1"/>
</dbReference>
<evidence type="ECO:0000256" key="3">
    <source>
        <dbReference type="ARBA" id="ARBA00022553"/>
    </source>
</evidence>
<keyword evidence="11" id="KW-1185">Reference proteome</keyword>
<keyword evidence="4 9" id="KW-0812">Transmembrane</keyword>
<feature type="transmembrane region" description="Helical" evidence="9">
    <location>
        <begin position="148"/>
        <end position="168"/>
    </location>
</feature>
<dbReference type="Proteomes" id="UP000827092">
    <property type="component" value="Unassembled WGS sequence"/>
</dbReference>
<dbReference type="InterPro" id="IPR028266">
    <property type="entry name" value="TP53I11"/>
</dbReference>
<dbReference type="AlphaFoldDB" id="A0AAV6UB78"/>
<feature type="transmembrane region" description="Helical" evidence="9">
    <location>
        <begin position="119"/>
        <end position="136"/>
    </location>
</feature>
<dbReference type="PANTHER" id="PTHR31584">
    <property type="entry name" value="TUMOR PROTEIN P53-INDUCIBLE PROTEIN 11"/>
    <property type="match status" value="1"/>
</dbReference>
<accession>A0AAV6UB78</accession>
<keyword evidence="5 9" id="KW-1133">Transmembrane helix</keyword>
<protein>
    <recommendedName>
        <fullName evidence="2">Tumor protein p53-inducible protein 11</fullName>
    </recommendedName>
    <alternativeName>
        <fullName evidence="7">p53-induced gene 11 protein</fullName>
    </alternativeName>
</protein>
<evidence type="ECO:0000256" key="2">
    <source>
        <dbReference type="ARBA" id="ARBA00019449"/>
    </source>
</evidence>
<evidence type="ECO:0000256" key="7">
    <source>
        <dbReference type="ARBA" id="ARBA00032100"/>
    </source>
</evidence>
<organism evidence="10 11">
    <name type="scientific">Oedothorax gibbosus</name>
    <dbReference type="NCBI Taxonomy" id="931172"/>
    <lineage>
        <taxon>Eukaryota</taxon>
        <taxon>Metazoa</taxon>
        <taxon>Ecdysozoa</taxon>
        <taxon>Arthropoda</taxon>
        <taxon>Chelicerata</taxon>
        <taxon>Arachnida</taxon>
        <taxon>Araneae</taxon>
        <taxon>Araneomorphae</taxon>
        <taxon>Entelegynae</taxon>
        <taxon>Araneoidea</taxon>
        <taxon>Linyphiidae</taxon>
        <taxon>Erigoninae</taxon>
        <taxon>Oedothorax</taxon>
    </lineage>
</organism>
<evidence type="ECO:0000313" key="10">
    <source>
        <dbReference type="EMBL" id="KAG8181429.1"/>
    </source>
</evidence>
<evidence type="ECO:0000256" key="5">
    <source>
        <dbReference type="ARBA" id="ARBA00022989"/>
    </source>
</evidence>
<keyword evidence="6 9" id="KW-0472">Membrane</keyword>
<sequence length="229" mass="25666">MEKKKLEKINSQPEFCVNRVCNTAGLERKHSSGDLQSRLKTRKILGVGETDNGDVHRSKISQVLGHNEHLFVRFPRCYWVWHLSMALIFTAGGLTQLLIPIAKQEAGQTTSQGLQMMASYYGSVLLGFCCLLWSFFGTTDKTLARGLMLSIFVAMASQLAALLHFGYNSAAWDNKTRYDIFIRLFLLIGCGYFFWAIGSNRAGLRRSLSNKDLREESPSSPGADSKKLD</sequence>
<dbReference type="EMBL" id="JAFNEN010000516">
    <property type="protein sequence ID" value="KAG8181429.1"/>
    <property type="molecule type" value="Genomic_DNA"/>
</dbReference>
<feature type="transmembrane region" description="Helical" evidence="9">
    <location>
        <begin position="180"/>
        <end position="198"/>
    </location>
</feature>
<keyword evidence="3" id="KW-0597">Phosphoprotein</keyword>
<dbReference type="PANTHER" id="PTHR31584:SF1">
    <property type="entry name" value="TUMOR PROTEIN P53-INDUCIBLE PROTEIN 11"/>
    <property type="match status" value="1"/>
</dbReference>
<evidence type="ECO:0000256" key="9">
    <source>
        <dbReference type="SAM" id="Phobius"/>
    </source>
</evidence>
<evidence type="ECO:0000256" key="4">
    <source>
        <dbReference type="ARBA" id="ARBA00022692"/>
    </source>
</evidence>
<dbReference type="GO" id="GO:0016020">
    <property type="term" value="C:membrane"/>
    <property type="evidence" value="ECO:0007669"/>
    <property type="project" value="UniProtKB-SubCell"/>
</dbReference>
<proteinExistence type="predicted"/>
<gene>
    <name evidence="10" type="ORF">JTE90_018896</name>
</gene>
<reference evidence="10 11" key="1">
    <citation type="journal article" date="2022" name="Nat. Ecol. Evol.">
        <title>A masculinizing supergene underlies an exaggerated male reproductive morph in a spider.</title>
        <authorList>
            <person name="Hendrickx F."/>
            <person name="De Corte Z."/>
            <person name="Sonet G."/>
            <person name="Van Belleghem S.M."/>
            <person name="Kostlbacher S."/>
            <person name="Vangestel C."/>
        </authorList>
    </citation>
    <scope>NUCLEOTIDE SEQUENCE [LARGE SCALE GENOMIC DNA]</scope>
    <source>
        <strain evidence="10">W744_W776</strain>
    </source>
</reference>
<comment type="subcellular location">
    <subcellularLocation>
        <location evidence="1">Membrane</location>
        <topology evidence="1">Multi-pass membrane protein</topology>
    </subcellularLocation>
</comment>
<feature type="transmembrane region" description="Helical" evidence="9">
    <location>
        <begin position="78"/>
        <end position="99"/>
    </location>
</feature>
<evidence type="ECO:0000313" key="11">
    <source>
        <dbReference type="Proteomes" id="UP000827092"/>
    </source>
</evidence>